<dbReference type="Proteomes" id="UP000865560">
    <property type="component" value="Unassembled WGS sequence"/>
</dbReference>
<dbReference type="AlphaFoldDB" id="A0A1E7NM36"/>
<sequence length="210" mass="23876">MNKISFINTLPKAPDMANPVDFDKDANNFVNALVPFSKEINDFIKDINILSASLIELNSNMISYTNLALEQIDSKTNINILKIENFCKDFQNVLEQKAKERLKEFTDECLTIVENKGYEMIERLNDNGVGADYIAISQSLAHSLSLERFIMERGFIKLRKEEALNLDDVNSSLEEQRRDINLAQKALENITNILSSQNEINLTLKGENNA</sequence>
<proteinExistence type="predicted"/>
<evidence type="ECO:0000313" key="5">
    <source>
        <dbReference type="Proteomes" id="UP000865560"/>
    </source>
</evidence>
<evidence type="ECO:0000313" key="3">
    <source>
        <dbReference type="EMBL" id="RTJ97016.1"/>
    </source>
</evidence>
<protein>
    <submittedName>
        <fullName evidence="3">Uncharacterized protein</fullName>
    </submittedName>
</protein>
<evidence type="ECO:0000313" key="4">
    <source>
        <dbReference type="Proteomes" id="UP000287237"/>
    </source>
</evidence>
<dbReference type="RefSeq" id="WP_044778998.1">
    <property type="nucleotide sequence ID" value="NZ_MJVF01000071.1"/>
</dbReference>
<dbReference type="EMBL" id="PRCK01000001">
    <property type="protein sequence ID" value="RTJ97016.1"/>
    <property type="molecule type" value="Genomic_DNA"/>
</dbReference>
<gene>
    <name evidence="2" type="ORF">AJY60_10025</name>
    <name evidence="3" type="ORF">C3H42_02130</name>
</gene>
<feature type="coiled-coil region" evidence="1">
    <location>
        <begin position="166"/>
        <end position="193"/>
    </location>
</feature>
<reference evidence="3 4" key="2">
    <citation type="journal article" date="2019" name="Appl. Environ. Microbiol.">
        <title>Population genetics and characterization of Campylobacter jejuni isolates in western jackdaws and game birds in Finland.</title>
        <authorList>
            <person name="Kovanen S."/>
            <person name="Rossi M."/>
            <person name="Pohja-Mykra M."/>
            <person name="Nieminen T."/>
            <person name="Raunio-Saarnisto M."/>
            <person name="Sauvala M."/>
            <person name="Fredriksson-Ahomaa M."/>
            <person name="Hanninen M.L."/>
            <person name="Kivisto R."/>
        </authorList>
    </citation>
    <scope>NUCLEOTIDE SEQUENCE [LARGE SCALE GENOMIC DNA]</scope>
    <source>
        <strain evidence="3 4">CB296</strain>
    </source>
</reference>
<dbReference type="EMBL" id="MJVJ01000126">
    <property type="protein sequence ID" value="OEV44614.1"/>
    <property type="molecule type" value="Genomic_DNA"/>
</dbReference>
<comment type="caution">
    <text evidence="3">The sequence shown here is derived from an EMBL/GenBank/DDBJ whole genome shotgun (WGS) entry which is preliminary data.</text>
</comment>
<keyword evidence="1" id="KW-0175">Coiled coil</keyword>
<evidence type="ECO:0000313" key="2">
    <source>
        <dbReference type="EMBL" id="OEV44614.1"/>
    </source>
</evidence>
<dbReference type="Proteomes" id="UP000287237">
    <property type="component" value="Unassembled WGS sequence"/>
</dbReference>
<name>A0A1E7NM36_CAMJU</name>
<reference evidence="2 5" key="1">
    <citation type="submission" date="2016-09" db="EMBL/GenBank/DDBJ databases">
        <title>Campylobacter from American crows.</title>
        <authorList>
            <person name="Weis A.M."/>
            <person name="Weimer B.C."/>
            <person name="Townsend A.K."/>
            <person name="Taff C."/>
        </authorList>
    </citation>
    <scope>NUCLEOTIDE SEQUENCE [LARGE SCALE GENOMIC DNA]</scope>
    <source>
        <strain evidence="2 5">BCW_3791</strain>
    </source>
</reference>
<evidence type="ECO:0000256" key="1">
    <source>
        <dbReference type="SAM" id="Coils"/>
    </source>
</evidence>
<accession>A0A1E7NM36</accession>
<organism evidence="3 4">
    <name type="scientific">Campylobacter jejuni</name>
    <dbReference type="NCBI Taxonomy" id="197"/>
    <lineage>
        <taxon>Bacteria</taxon>
        <taxon>Pseudomonadati</taxon>
        <taxon>Campylobacterota</taxon>
        <taxon>Epsilonproteobacteria</taxon>
        <taxon>Campylobacterales</taxon>
        <taxon>Campylobacteraceae</taxon>
        <taxon>Campylobacter</taxon>
    </lineage>
</organism>